<evidence type="ECO:0000256" key="11">
    <source>
        <dbReference type="ARBA" id="ARBA00022833"/>
    </source>
</evidence>
<dbReference type="GO" id="GO:0005634">
    <property type="term" value="C:nucleus"/>
    <property type="evidence" value="ECO:0007669"/>
    <property type="project" value="UniProtKB-SubCell"/>
</dbReference>
<dbReference type="Bgee" id="ENSACLG00000011982">
    <property type="expression patterns" value="Expressed in testis and 2 other cell types or tissues"/>
</dbReference>
<evidence type="ECO:0000256" key="4">
    <source>
        <dbReference type="ARBA" id="ARBA00005446"/>
    </source>
</evidence>
<evidence type="ECO:0000256" key="16">
    <source>
        <dbReference type="ARBA" id="ARBA00034617"/>
    </source>
</evidence>
<dbReference type="InterPro" id="IPR004589">
    <property type="entry name" value="DNA_helicase_ATP-dep_RecQ"/>
</dbReference>
<keyword evidence="9" id="KW-0378">Hydrolase</keyword>
<dbReference type="PROSITE" id="PS51194">
    <property type="entry name" value="HELICASE_CTER"/>
    <property type="match status" value="1"/>
</dbReference>
<dbReference type="Ensembl" id="ENSACLT00000017945.2">
    <property type="protein sequence ID" value="ENSACLP00000017527.2"/>
    <property type="gene ID" value="ENSACLG00000011982.2"/>
</dbReference>
<evidence type="ECO:0000256" key="14">
    <source>
        <dbReference type="ARBA" id="ARBA00023235"/>
    </source>
</evidence>
<evidence type="ECO:0000256" key="23">
    <source>
        <dbReference type="SAM" id="MobiDB-lite"/>
    </source>
</evidence>
<dbReference type="SMART" id="SM00490">
    <property type="entry name" value="HELICc"/>
    <property type="match status" value="1"/>
</dbReference>
<dbReference type="GO" id="GO:0000723">
    <property type="term" value="P:telomere maintenance"/>
    <property type="evidence" value="ECO:0007669"/>
    <property type="project" value="TreeGrafter"/>
</dbReference>
<dbReference type="CDD" id="cd18018">
    <property type="entry name" value="DEXHc_RecQ4-like"/>
    <property type="match status" value="1"/>
</dbReference>
<reference evidence="26" key="4">
    <citation type="submission" date="2025-09" db="UniProtKB">
        <authorList>
            <consortium name="Ensembl"/>
        </authorList>
    </citation>
    <scope>IDENTIFICATION</scope>
</reference>
<evidence type="ECO:0000256" key="6">
    <source>
        <dbReference type="ARBA" id="ARBA00022553"/>
    </source>
</evidence>
<keyword evidence="13" id="KW-0238">DNA-binding</keyword>
<dbReference type="InterPro" id="IPR021110">
    <property type="entry name" value="DNA_rep_checkpnt_protein"/>
</dbReference>
<dbReference type="EC" id="5.6.2.4" evidence="17"/>
<evidence type="ECO:0000256" key="5">
    <source>
        <dbReference type="ARBA" id="ARBA00022490"/>
    </source>
</evidence>
<dbReference type="InterPro" id="IPR014001">
    <property type="entry name" value="Helicase_ATP-bd"/>
</dbReference>
<proteinExistence type="inferred from homology"/>
<dbReference type="Gene3D" id="3.40.50.300">
    <property type="entry name" value="P-loop containing nucleotide triphosphate hydrolases"/>
    <property type="match status" value="2"/>
</dbReference>
<evidence type="ECO:0000256" key="12">
    <source>
        <dbReference type="ARBA" id="ARBA00022840"/>
    </source>
</evidence>
<protein>
    <recommendedName>
        <fullName evidence="19">ATP-dependent DNA helicase Q4</fullName>
        <ecNumber evidence="17">5.6.2.4</ecNumber>
    </recommendedName>
    <alternativeName>
        <fullName evidence="20">DNA 3'-5' helicase RecQ4</fullName>
    </alternativeName>
    <alternativeName>
        <fullName evidence="21">DNA helicase, RecQ-like type 4</fullName>
    </alternativeName>
    <alternativeName>
        <fullName evidence="22">RecQ protein-like 4</fullName>
    </alternativeName>
</protein>
<dbReference type="Pfam" id="PF00271">
    <property type="entry name" value="Helicase_C"/>
    <property type="match status" value="1"/>
</dbReference>
<comment type="cofactor">
    <cofactor evidence="1">
        <name>Zn(2+)</name>
        <dbReference type="ChEBI" id="CHEBI:29105"/>
    </cofactor>
</comment>
<dbReference type="STRING" id="8154.ENSACLP00000017527"/>
<evidence type="ECO:0000313" key="26">
    <source>
        <dbReference type="Ensembl" id="ENSACLP00000017527.2"/>
    </source>
</evidence>
<dbReference type="GO" id="GO:0003677">
    <property type="term" value="F:DNA binding"/>
    <property type="evidence" value="ECO:0007669"/>
    <property type="project" value="UniProtKB-KW"/>
</dbReference>
<evidence type="ECO:0000256" key="8">
    <source>
        <dbReference type="ARBA" id="ARBA00022741"/>
    </source>
</evidence>
<reference evidence="27" key="2">
    <citation type="submission" date="2023-03" db="EMBL/GenBank/DDBJ databases">
        <authorList>
            <consortium name="Wellcome Sanger Institute Data Sharing"/>
        </authorList>
    </citation>
    <scope>NUCLEOTIDE SEQUENCE [LARGE SCALE GENOMIC DNA]</scope>
</reference>
<dbReference type="Gene3D" id="1.10.10.1460">
    <property type="match status" value="1"/>
</dbReference>
<reference evidence="26" key="3">
    <citation type="submission" date="2025-08" db="UniProtKB">
        <authorList>
            <consortium name="Ensembl"/>
        </authorList>
    </citation>
    <scope>IDENTIFICATION</scope>
</reference>
<evidence type="ECO:0000256" key="21">
    <source>
        <dbReference type="ARBA" id="ARBA00078242"/>
    </source>
</evidence>
<evidence type="ECO:0000256" key="3">
    <source>
        <dbReference type="ARBA" id="ARBA00004496"/>
    </source>
</evidence>
<dbReference type="CDD" id="cd22289">
    <property type="entry name" value="RecQL4_SLD2_NTD"/>
    <property type="match status" value="1"/>
</dbReference>
<keyword evidence="6" id="KW-0597">Phosphoprotein</keyword>
<keyword evidence="15" id="KW-0539">Nucleus</keyword>
<dbReference type="GO" id="GO:0005694">
    <property type="term" value="C:chromosome"/>
    <property type="evidence" value="ECO:0007669"/>
    <property type="project" value="TreeGrafter"/>
</dbReference>
<dbReference type="FunFam" id="1.10.10.1460:FF:000001">
    <property type="entry name" value="DNA replication regulator Sld2"/>
    <property type="match status" value="1"/>
</dbReference>
<organism evidence="26 27">
    <name type="scientific">Astatotilapia calliptera</name>
    <name type="common">Eastern happy</name>
    <name type="synonym">Chromis callipterus</name>
    <dbReference type="NCBI Taxonomy" id="8154"/>
    <lineage>
        <taxon>Eukaryota</taxon>
        <taxon>Metazoa</taxon>
        <taxon>Chordata</taxon>
        <taxon>Craniata</taxon>
        <taxon>Vertebrata</taxon>
        <taxon>Euteleostomi</taxon>
        <taxon>Actinopterygii</taxon>
        <taxon>Neopterygii</taxon>
        <taxon>Teleostei</taxon>
        <taxon>Neoteleostei</taxon>
        <taxon>Acanthomorphata</taxon>
        <taxon>Ovalentaria</taxon>
        <taxon>Cichlomorphae</taxon>
        <taxon>Cichliformes</taxon>
        <taxon>Cichlidae</taxon>
        <taxon>African cichlids</taxon>
        <taxon>Pseudocrenilabrinae</taxon>
        <taxon>Haplochromini</taxon>
        <taxon>Astatotilapia</taxon>
    </lineage>
</organism>
<evidence type="ECO:0000256" key="17">
    <source>
        <dbReference type="ARBA" id="ARBA00034808"/>
    </source>
</evidence>
<comment type="similarity">
    <text evidence="4">Belongs to the helicase family. RecQ subfamily.</text>
</comment>
<comment type="catalytic activity">
    <reaction evidence="18">
        <text>ATP + H2O = ADP + phosphate + H(+)</text>
        <dbReference type="Rhea" id="RHEA:13065"/>
        <dbReference type="ChEBI" id="CHEBI:15377"/>
        <dbReference type="ChEBI" id="CHEBI:15378"/>
        <dbReference type="ChEBI" id="CHEBI:30616"/>
        <dbReference type="ChEBI" id="CHEBI:43474"/>
        <dbReference type="ChEBI" id="CHEBI:456216"/>
    </reaction>
</comment>
<evidence type="ECO:0000256" key="15">
    <source>
        <dbReference type="ARBA" id="ARBA00023242"/>
    </source>
</evidence>
<dbReference type="Proteomes" id="UP000265100">
    <property type="component" value="Chromosome 22"/>
</dbReference>
<evidence type="ECO:0000256" key="20">
    <source>
        <dbReference type="ARBA" id="ARBA00076756"/>
    </source>
</evidence>
<dbReference type="OrthoDB" id="18781at2759"/>
<keyword evidence="27" id="KW-1185">Reference proteome</keyword>
<evidence type="ECO:0000256" key="7">
    <source>
        <dbReference type="ARBA" id="ARBA00022723"/>
    </source>
</evidence>
<keyword evidence="5" id="KW-0963">Cytoplasm</keyword>
<comment type="catalytic activity">
    <reaction evidence="16">
        <text>Couples ATP hydrolysis with the unwinding of duplex DNA by translocating in the 3'-5' direction.</text>
        <dbReference type="EC" id="5.6.2.4"/>
    </reaction>
</comment>
<feature type="compositionally biased region" description="Basic and acidic residues" evidence="23">
    <location>
        <begin position="849"/>
        <end position="862"/>
    </location>
</feature>
<gene>
    <name evidence="26" type="primary">RECQL4</name>
</gene>
<dbReference type="SMART" id="SM00487">
    <property type="entry name" value="DEXDc"/>
    <property type="match status" value="1"/>
</dbReference>
<dbReference type="NCBIfam" id="TIGR00614">
    <property type="entry name" value="recQ_fam"/>
    <property type="match status" value="1"/>
</dbReference>
<dbReference type="PROSITE" id="PS51192">
    <property type="entry name" value="HELICASE_ATP_BIND_1"/>
    <property type="match status" value="1"/>
</dbReference>
<feature type="compositionally biased region" description="Basic residues" evidence="23">
    <location>
        <begin position="218"/>
        <end position="228"/>
    </location>
</feature>
<dbReference type="InterPro" id="IPR001650">
    <property type="entry name" value="Helicase_C-like"/>
</dbReference>
<feature type="compositionally biased region" description="Polar residues" evidence="23">
    <location>
        <begin position="825"/>
        <end position="834"/>
    </location>
</feature>
<dbReference type="OMA" id="HAGMCSQ"/>
<keyword evidence="11" id="KW-0862">Zinc</keyword>
<feature type="region of interest" description="Disordered" evidence="23">
    <location>
        <begin position="165"/>
        <end position="265"/>
    </location>
</feature>
<evidence type="ECO:0000259" key="24">
    <source>
        <dbReference type="PROSITE" id="PS51192"/>
    </source>
</evidence>
<dbReference type="InterPro" id="IPR011545">
    <property type="entry name" value="DEAD/DEAH_box_helicase_dom"/>
</dbReference>
<keyword evidence="8" id="KW-0547">Nucleotide-binding</keyword>
<name>A0A3P8PKI7_ASTCA</name>
<dbReference type="FunFam" id="3.40.50.300:FF:001084">
    <property type="entry name" value="RecQ like helicase 4"/>
    <property type="match status" value="1"/>
</dbReference>
<dbReference type="AlphaFoldDB" id="A0A3P8PKI7"/>
<sequence>MDRYNDVKVLLKNWEQGFVKEHKRKPNKEDIDRAPEETRNLYKEYRSLKQAKENSNEAANGHTHSQKVMRRLSLCPSLSDESDCWGSHLNRSALPTSSPKLTSQDRDSLKASSQYYGLKLKNNLSSINKVRITTPNSTCCAKTDLPAKGPYSLVDDHLGKKSESVTGDKIVTTSATNSGKSKKEGVGKEKRKGQEEMERGQTSHITADDDNESSPKTKASKNRRKKRQREVGDTQGNTTEEGGVKKRRRGGRKKEESSDMPQENLFGDIEEEFGVNKIYRAQSGNFVKINLKKKSHVKGYALRGIALRRQLYMQKFQLKGECFGGGGFRGGLSRQVAASTFKEEQNDQEKEVDSKRKDEVLLNVIRPDYERPPPPPPMEPLYELTEDGKVQETHEDVYSALRDLGYQSFRPGQEEAIMRILSGLSTLVVLSTGMGKSLCYQLPAYLYAQRSKCITLVISPLVSLMDDQLSGLPAKLKAACIHSNMTMKQREAAIEKVKSGQVCLLLLSPEALVGGGGSGSGCLPSAQELPPVAFACIDEAHCVSEWSHNFRPCYLRLCKVLRERLGVRCLLGLTATATLSTALDIAKHLEISDQAGIAVRSAAVPPNLNLSVSTDREKDQALVSLLKGDRFGCLDSIIVYCTRREETVRVAALLRTCLQGVLLKENKKTRKKIRKPLKWQAESYHAGLSGSERRRVQNNFMCGELRIVVATVAFGMGLDKSDVRGIIHYNMPKSFESYVQEIGRAGRDGEPAHCHLFLDPEGGDLHELRRHIYADTVDYYTVKRLVQKVFPACKCKQIHQKQQELFKDVEDSELLEVMDVCDQESSMNSSAQQDMSDKDESQPAAAPVSKRDNRERDQEEERCDWPRERVCHTHERAIPIQETIEALDITEEGVETLLCYLELHPQRFVELLHPTLSVCKVSCYDGLRQLQKITKICPPIAVVLARRRMAGERVEQCDQLEFDVVEVADTMGWQLPLVKRGLRQLQWIKNAFVSAGGRSGVLVEFSSPSFYFRSYGDLSDEEIDRVCQFLHKRVQDQERTQLYQLTACFKAFKSVAFCSVLSCVDDLDESRSLQLKSLLSEYFDKRRDGDHALKPFDLEELDKYKDQIRADIRSFLSNRSDEKFSGRAVARIFHGIGSPCYPAQTYGKDRRYWRKYIQFDFNQLIRLATQEIIRFK</sequence>
<dbReference type="GO" id="GO:0009378">
    <property type="term" value="F:four-way junction helicase activity"/>
    <property type="evidence" value="ECO:0007669"/>
    <property type="project" value="TreeGrafter"/>
</dbReference>
<dbReference type="GO" id="GO:0043138">
    <property type="term" value="F:3'-5' DNA helicase activity"/>
    <property type="evidence" value="ECO:0007669"/>
    <property type="project" value="UniProtKB-EC"/>
</dbReference>
<dbReference type="GO" id="GO:0005737">
    <property type="term" value="C:cytoplasm"/>
    <property type="evidence" value="ECO:0007669"/>
    <property type="project" value="UniProtKB-SubCell"/>
</dbReference>
<feature type="domain" description="Helicase ATP-binding" evidence="24">
    <location>
        <begin position="417"/>
        <end position="595"/>
    </location>
</feature>
<dbReference type="GO" id="GO:0046872">
    <property type="term" value="F:metal ion binding"/>
    <property type="evidence" value="ECO:0007669"/>
    <property type="project" value="UniProtKB-KW"/>
</dbReference>
<dbReference type="GO" id="GO:0000724">
    <property type="term" value="P:double-strand break repair via homologous recombination"/>
    <property type="evidence" value="ECO:0007669"/>
    <property type="project" value="TreeGrafter"/>
</dbReference>
<evidence type="ECO:0000256" key="19">
    <source>
        <dbReference type="ARBA" id="ARBA00074290"/>
    </source>
</evidence>
<evidence type="ECO:0000256" key="9">
    <source>
        <dbReference type="ARBA" id="ARBA00022801"/>
    </source>
</evidence>
<dbReference type="GO" id="GO:0005524">
    <property type="term" value="F:ATP binding"/>
    <property type="evidence" value="ECO:0007669"/>
    <property type="project" value="UniProtKB-KW"/>
</dbReference>
<accession>A0A3P8PKI7</accession>
<dbReference type="GeneTree" id="ENSGT00940000160387"/>
<keyword evidence="7" id="KW-0479">Metal-binding</keyword>
<evidence type="ECO:0000313" key="27">
    <source>
        <dbReference type="Proteomes" id="UP000265100"/>
    </source>
</evidence>
<feature type="domain" description="Helicase C-terminal" evidence="25">
    <location>
        <begin position="617"/>
        <end position="806"/>
    </location>
</feature>
<feature type="compositionally biased region" description="Basic and acidic residues" evidence="23">
    <location>
        <begin position="181"/>
        <end position="201"/>
    </location>
</feature>
<feature type="region of interest" description="Disordered" evidence="23">
    <location>
        <begin position="825"/>
        <end position="862"/>
    </location>
</feature>
<keyword evidence="12" id="KW-0067">ATP-binding</keyword>
<dbReference type="FunFam" id="3.40.50.300:FF:000772">
    <property type="entry name" value="ATP-dependent DNA helicase Q4"/>
    <property type="match status" value="1"/>
</dbReference>
<evidence type="ECO:0000256" key="18">
    <source>
        <dbReference type="ARBA" id="ARBA00049360"/>
    </source>
</evidence>
<evidence type="ECO:0000256" key="1">
    <source>
        <dbReference type="ARBA" id="ARBA00001947"/>
    </source>
</evidence>
<evidence type="ECO:0000256" key="2">
    <source>
        <dbReference type="ARBA" id="ARBA00004123"/>
    </source>
</evidence>
<dbReference type="SUPFAM" id="SSF52540">
    <property type="entry name" value="P-loop containing nucleoside triphosphate hydrolases"/>
    <property type="match status" value="1"/>
</dbReference>
<evidence type="ECO:0000259" key="25">
    <source>
        <dbReference type="PROSITE" id="PS51194"/>
    </source>
</evidence>
<evidence type="ECO:0000256" key="10">
    <source>
        <dbReference type="ARBA" id="ARBA00022806"/>
    </source>
</evidence>
<keyword evidence="10" id="KW-0347">Helicase</keyword>
<keyword evidence="14" id="KW-0413">Isomerase</keyword>
<dbReference type="GO" id="GO:0016787">
    <property type="term" value="F:hydrolase activity"/>
    <property type="evidence" value="ECO:0007669"/>
    <property type="project" value="UniProtKB-KW"/>
</dbReference>
<reference evidence="26 27" key="1">
    <citation type="submission" date="2018-05" db="EMBL/GenBank/DDBJ databases">
        <authorList>
            <person name="Datahose"/>
        </authorList>
    </citation>
    <scope>NUCLEOTIDE SEQUENCE</scope>
</reference>
<evidence type="ECO:0000256" key="13">
    <source>
        <dbReference type="ARBA" id="ARBA00023125"/>
    </source>
</evidence>
<evidence type="ECO:0000256" key="22">
    <source>
        <dbReference type="ARBA" id="ARBA00084018"/>
    </source>
</evidence>
<dbReference type="Pfam" id="PF11719">
    <property type="entry name" value="Drc1-Sld2"/>
    <property type="match status" value="1"/>
</dbReference>
<dbReference type="Pfam" id="PF00270">
    <property type="entry name" value="DEAD"/>
    <property type="match status" value="1"/>
</dbReference>
<dbReference type="PANTHER" id="PTHR13710">
    <property type="entry name" value="DNA HELICASE RECQ FAMILY MEMBER"/>
    <property type="match status" value="1"/>
</dbReference>
<comment type="subcellular location">
    <subcellularLocation>
        <location evidence="3">Cytoplasm</location>
    </subcellularLocation>
    <subcellularLocation>
        <location evidence="2">Nucleus</location>
    </subcellularLocation>
</comment>
<dbReference type="InterPro" id="IPR027417">
    <property type="entry name" value="P-loop_NTPase"/>
</dbReference>
<dbReference type="GO" id="GO:0006260">
    <property type="term" value="P:DNA replication"/>
    <property type="evidence" value="ECO:0007669"/>
    <property type="project" value="InterPro"/>
</dbReference>
<dbReference type="PANTHER" id="PTHR13710:SF108">
    <property type="entry name" value="ATP-DEPENDENT DNA HELICASE Q4"/>
    <property type="match status" value="1"/>
</dbReference>